<keyword evidence="1" id="KW-0812">Transmembrane</keyword>
<evidence type="ECO:0000313" key="2">
    <source>
        <dbReference type="EMBL" id="NDP47404.1"/>
    </source>
</evidence>
<feature type="transmembrane region" description="Helical" evidence="1">
    <location>
        <begin position="41"/>
        <end position="59"/>
    </location>
</feature>
<dbReference type="InterPro" id="IPR019201">
    <property type="entry name" value="DUF2065"/>
</dbReference>
<proteinExistence type="predicted"/>
<protein>
    <submittedName>
        <fullName evidence="2">DUF2065 domain-containing protein</fullName>
    </submittedName>
</protein>
<dbReference type="Proteomes" id="UP000483432">
    <property type="component" value="Unassembled WGS sequence"/>
</dbReference>
<keyword evidence="1" id="KW-1133">Transmembrane helix</keyword>
<gene>
    <name evidence="2" type="ORF">GZ085_03260</name>
</gene>
<dbReference type="EMBL" id="JAAFGW010000029">
    <property type="protein sequence ID" value="NDP47404.1"/>
    <property type="molecule type" value="Genomic_DNA"/>
</dbReference>
<feature type="transmembrane region" description="Helical" evidence="1">
    <location>
        <begin position="6"/>
        <end position="29"/>
    </location>
</feature>
<reference evidence="2 3" key="1">
    <citation type="submission" date="2019-09" db="EMBL/GenBank/DDBJ databases">
        <title>H2 Metabolism Revealed by Metagenomic Analysis in Subglacial Sediment of East Antarctica.</title>
        <authorList>
            <person name="Yang Z."/>
            <person name="Zhang Y."/>
            <person name="Lv Y."/>
            <person name="Yan W."/>
            <person name="Xiao X."/>
            <person name="Sun B."/>
            <person name="Ma H."/>
        </authorList>
    </citation>
    <scope>NUCLEOTIDE SEQUENCE [LARGE SCALE GENOMIC DNA]</scope>
    <source>
        <strain evidence="2">Bin2_2</strain>
    </source>
</reference>
<comment type="caution">
    <text evidence="2">The sequence shown here is derived from an EMBL/GenBank/DDBJ whole genome shotgun (WGS) entry which is preliminary data.</text>
</comment>
<organism evidence="2 3">
    <name type="scientific">Sulfuriferula multivorans</name>
    <dbReference type="NCBI Taxonomy" id="1559896"/>
    <lineage>
        <taxon>Bacteria</taxon>
        <taxon>Pseudomonadati</taxon>
        <taxon>Pseudomonadota</taxon>
        <taxon>Betaproteobacteria</taxon>
        <taxon>Nitrosomonadales</taxon>
        <taxon>Sulfuricellaceae</taxon>
        <taxon>Sulfuriferula</taxon>
    </lineage>
</organism>
<sequence>MTGSDWLAAVGLLLLIEGVMPFAAPAIWRDGFRRMLELSDGQLRFIGAASMLGGVFLLMI</sequence>
<dbReference type="AlphaFoldDB" id="A0A7C9NYZ1"/>
<evidence type="ECO:0000256" key="1">
    <source>
        <dbReference type="SAM" id="Phobius"/>
    </source>
</evidence>
<dbReference type="Pfam" id="PF09838">
    <property type="entry name" value="DUF2065"/>
    <property type="match status" value="1"/>
</dbReference>
<dbReference type="PANTHER" id="PTHR38602:SF1">
    <property type="entry name" value="INNER MEMBRANE PROTEIN"/>
    <property type="match status" value="1"/>
</dbReference>
<accession>A0A7C9NYZ1</accession>
<name>A0A7C9NYZ1_9PROT</name>
<keyword evidence="1" id="KW-0472">Membrane</keyword>
<dbReference type="PANTHER" id="PTHR38602">
    <property type="entry name" value="INNER MEMBRANE PROTEIN-RELATED"/>
    <property type="match status" value="1"/>
</dbReference>
<evidence type="ECO:0000313" key="3">
    <source>
        <dbReference type="Proteomes" id="UP000483432"/>
    </source>
</evidence>